<dbReference type="AlphaFoldDB" id="A0A4D6LYA4"/>
<dbReference type="Proteomes" id="UP000501690">
    <property type="component" value="Linkage Group LG5"/>
</dbReference>
<feature type="compositionally biased region" description="Basic and acidic residues" evidence="1">
    <location>
        <begin position="19"/>
        <end position="29"/>
    </location>
</feature>
<feature type="compositionally biased region" description="Low complexity" evidence="1">
    <location>
        <begin position="1"/>
        <end position="17"/>
    </location>
</feature>
<name>A0A4D6LYA4_VIGUN</name>
<proteinExistence type="predicted"/>
<evidence type="ECO:0000256" key="1">
    <source>
        <dbReference type="SAM" id="MobiDB-lite"/>
    </source>
</evidence>
<sequence length="163" mass="17964">MSSTSDSMSLSPSSSASGRFREDGGRQSDDGSGGPTIGTGRIPMEMVTVVREDPLEEIVESSWLAKAGYEWVASDIRNQYSLFRWLRLLKSWLNCTPIVGRDVSRDIVSLERAETSDNVVIIGKPNECEQTGRVHSVIQTFQGWVLQGSSEGGRELDRQPLTV</sequence>
<evidence type="ECO:0000313" key="3">
    <source>
        <dbReference type="Proteomes" id="UP000501690"/>
    </source>
</evidence>
<reference evidence="2 3" key="1">
    <citation type="submission" date="2019-04" db="EMBL/GenBank/DDBJ databases">
        <title>An improved genome assembly and genetic linkage map for asparagus bean, Vigna unguiculata ssp. sesquipedialis.</title>
        <authorList>
            <person name="Xia Q."/>
            <person name="Zhang R."/>
            <person name="Dong Y."/>
        </authorList>
    </citation>
    <scope>NUCLEOTIDE SEQUENCE [LARGE SCALE GENOMIC DNA]</scope>
    <source>
        <tissue evidence="2">Leaf</tissue>
    </source>
</reference>
<gene>
    <name evidence="2" type="ORF">DEO72_LG5g1381</name>
</gene>
<evidence type="ECO:0000313" key="2">
    <source>
        <dbReference type="EMBL" id="QCD93308.1"/>
    </source>
</evidence>
<dbReference type="EMBL" id="CP039349">
    <property type="protein sequence ID" value="QCD93308.1"/>
    <property type="molecule type" value="Genomic_DNA"/>
</dbReference>
<accession>A0A4D6LYA4</accession>
<feature type="region of interest" description="Disordered" evidence="1">
    <location>
        <begin position="1"/>
        <end position="43"/>
    </location>
</feature>
<organism evidence="2 3">
    <name type="scientific">Vigna unguiculata</name>
    <name type="common">Cowpea</name>
    <dbReference type="NCBI Taxonomy" id="3917"/>
    <lineage>
        <taxon>Eukaryota</taxon>
        <taxon>Viridiplantae</taxon>
        <taxon>Streptophyta</taxon>
        <taxon>Embryophyta</taxon>
        <taxon>Tracheophyta</taxon>
        <taxon>Spermatophyta</taxon>
        <taxon>Magnoliopsida</taxon>
        <taxon>eudicotyledons</taxon>
        <taxon>Gunneridae</taxon>
        <taxon>Pentapetalae</taxon>
        <taxon>rosids</taxon>
        <taxon>fabids</taxon>
        <taxon>Fabales</taxon>
        <taxon>Fabaceae</taxon>
        <taxon>Papilionoideae</taxon>
        <taxon>50 kb inversion clade</taxon>
        <taxon>NPAAA clade</taxon>
        <taxon>indigoferoid/millettioid clade</taxon>
        <taxon>Phaseoleae</taxon>
        <taxon>Vigna</taxon>
    </lineage>
</organism>
<keyword evidence="3" id="KW-1185">Reference proteome</keyword>
<protein>
    <submittedName>
        <fullName evidence="2">Uncharacterized protein</fullName>
    </submittedName>
</protein>